<name>A0A0D5MAY8_ENTFC</name>
<sequence>MADIKDLGIFKNNKGLDKIRAGASTKKNKKKIQSETQSKDTDKNIAVVESNHTKESIQKSQISPTKSTEKKAIQSKRKSDASKKVKGVGAPVRKFDRSFSAQMPLKLSPILNATSRVMVEKYETNLTRDELLRKALDEYIKQHLTQEDKQDLFNNVMREVEMFRKKKPTIPETDIDGTVIRTVDEIEAETNTIIRNNWGMNYKH</sequence>
<organism evidence="2">
    <name type="scientific">Enterococcus faecium</name>
    <name type="common">Streptococcus faecium</name>
    <dbReference type="NCBI Taxonomy" id="1352"/>
    <lineage>
        <taxon>Bacteria</taxon>
        <taxon>Bacillati</taxon>
        <taxon>Bacillota</taxon>
        <taxon>Bacilli</taxon>
        <taxon>Lactobacillales</taxon>
        <taxon>Enterococcaceae</taxon>
        <taxon>Enterococcus</taxon>
    </lineage>
</organism>
<proteinExistence type="predicted"/>
<gene>
    <name evidence="2" type="ORF">pEfm12493_010</name>
</gene>
<feature type="region of interest" description="Disordered" evidence="1">
    <location>
        <begin position="15"/>
        <end position="87"/>
    </location>
</feature>
<evidence type="ECO:0000256" key="1">
    <source>
        <dbReference type="SAM" id="MobiDB-lite"/>
    </source>
</evidence>
<keyword evidence="2" id="KW-0614">Plasmid</keyword>
<accession>A0A0D5MAY8</accession>
<dbReference type="EMBL" id="KP342511">
    <property type="protein sequence ID" value="AJY53494.1"/>
    <property type="molecule type" value="Genomic_DNA"/>
</dbReference>
<dbReference type="AlphaFoldDB" id="A0A0D5MAY8"/>
<reference evidence="2" key="1">
    <citation type="journal article" date="2015" name="J. Antimicrob. Chemother.">
        <title>Vancomycin-resistant Enterococcus faecium harbouring vanN in Canada: a case and complete sequence of pEfm12493 harbouring the vanN operon.</title>
        <authorList>
            <person name="Boyd D.A."/>
            <person name="Levesque S."/>
            <person name="Picard A.C."/>
            <person name="Golding G.R."/>
        </authorList>
    </citation>
    <scope>NUCLEOTIDE SEQUENCE</scope>
    <source>
        <strain evidence="2">N12-493</strain>
        <plasmid evidence="2">pEfm12493</plasmid>
    </source>
</reference>
<protein>
    <submittedName>
        <fullName evidence="2">Uncharacterized protein</fullName>
    </submittedName>
</protein>
<geneLocation type="plasmid" evidence="2">
    <name>pEfm12493</name>
</geneLocation>
<feature type="compositionally biased region" description="Basic and acidic residues" evidence="1">
    <location>
        <begin position="67"/>
        <end position="83"/>
    </location>
</feature>
<dbReference type="RefSeq" id="WP_172686587.1">
    <property type="nucleotide sequence ID" value="NZ_KP342511.1"/>
</dbReference>
<evidence type="ECO:0000313" key="2">
    <source>
        <dbReference type="EMBL" id="AJY53494.1"/>
    </source>
</evidence>